<evidence type="ECO:0000313" key="3">
    <source>
        <dbReference type="Proteomes" id="UP000244855"/>
    </source>
</evidence>
<dbReference type="STRING" id="97972.A0A2V1DTT0"/>
<name>A0A2V1DTT0_9PLEO</name>
<dbReference type="PANTHER" id="PTHR24148:SF64">
    <property type="entry name" value="HETEROKARYON INCOMPATIBILITY DOMAIN-CONTAINING PROTEIN"/>
    <property type="match status" value="1"/>
</dbReference>
<gene>
    <name evidence="2" type="ORF">DM02DRAFT_524760</name>
</gene>
<dbReference type="EMBL" id="KZ805356">
    <property type="protein sequence ID" value="PVI01551.1"/>
    <property type="molecule type" value="Genomic_DNA"/>
</dbReference>
<protein>
    <submittedName>
        <fullName evidence="2">HET-domain-containing protein</fullName>
    </submittedName>
</protein>
<feature type="non-terminal residue" evidence="2">
    <location>
        <position position="153"/>
    </location>
</feature>
<reference evidence="2 3" key="1">
    <citation type="journal article" date="2018" name="Sci. Rep.">
        <title>Comparative genomics provides insights into the lifestyle and reveals functional heterogeneity of dark septate endophytic fungi.</title>
        <authorList>
            <person name="Knapp D.G."/>
            <person name="Nemeth J.B."/>
            <person name="Barry K."/>
            <person name="Hainaut M."/>
            <person name="Henrissat B."/>
            <person name="Johnson J."/>
            <person name="Kuo A."/>
            <person name="Lim J.H.P."/>
            <person name="Lipzen A."/>
            <person name="Nolan M."/>
            <person name="Ohm R.A."/>
            <person name="Tamas L."/>
            <person name="Grigoriev I.V."/>
            <person name="Spatafora J.W."/>
            <person name="Nagy L.G."/>
            <person name="Kovacs G.M."/>
        </authorList>
    </citation>
    <scope>NUCLEOTIDE SEQUENCE [LARGE SCALE GENOMIC DNA]</scope>
    <source>
        <strain evidence="2 3">DSE2036</strain>
    </source>
</reference>
<organism evidence="2 3">
    <name type="scientific">Periconia macrospinosa</name>
    <dbReference type="NCBI Taxonomy" id="97972"/>
    <lineage>
        <taxon>Eukaryota</taxon>
        <taxon>Fungi</taxon>
        <taxon>Dikarya</taxon>
        <taxon>Ascomycota</taxon>
        <taxon>Pezizomycotina</taxon>
        <taxon>Dothideomycetes</taxon>
        <taxon>Pleosporomycetidae</taxon>
        <taxon>Pleosporales</taxon>
        <taxon>Massarineae</taxon>
        <taxon>Periconiaceae</taxon>
        <taxon>Periconia</taxon>
    </lineage>
</organism>
<accession>A0A2V1DTT0</accession>
<dbReference type="Pfam" id="PF06985">
    <property type="entry name" value="HET"/>
    <property type="match status" value="1"/>
</dbReference>
<evidence type="ECO:0000313" key="2">
    <source>
        <dbReference type="EMBL" id="PVI01551.1"/>
    </source>
</evidence>
<dbReference type="Proteomes" id="UP000244855">
    <property type="component" value="Unassembled WGS sequence"/>
</dbReference>
<keyword evidence="3" id="KW-1185">Reference proteome</keyword>
<dbReference type="InterPro" id="IPR052895">
    <property type="entry name" value="HetReg/Transcr_Mod"/>
</dbReference>
<proteinExistence type="predicted"/>
<dbReference type="PANTHER" id="PTHR24148">
    <property type="entry name" value="ANKYRIN REPEAT DOMAIN-CONTAINING PROTEIN 39 HOMOLOG-RELATED"/>
    <property type="match status" value="1"/>
</dbReference>
<dbReference type="OrthoDB" id="2157530at2759"/>
<evidence type="ECO:0000259" key="1">
    <source>
        <dbReference type="Pfam" id="PF06985"/>
    </source>
</evidence>
<dbReference type="AlphaFoldDB" id="A0A2V1DTT0"/>
<feature type="domain" description="Heterokaryon incompatibility" evidence="1">
    <location>
        <begin position="68"/>
        <end position="150"/>
    </location>
</feature>
<sequence length="153" mass="17099">MNSIHVSEREAQIEAQGQVYQPLGSAQIRLLRLHSSANAQSQILCDLFTVDLKKSGITVAGSSVKVRYEALSYTWGNPEPSSMIQVNGVPFWVSANLFEGLQELRELAEDRILWIDAVCINQKDLSEKSAQVGLMFSIYLRAYRVVVWLGLPT</sequence>
<dbReference type="InterPro" id="IPR010730">
    <property type="entry name" value="HET"/>
</dbReference>